<dbReference type="OrthoDB" id="1111683at2759"/>
<feature type="domain" description="Bifunctional inhibitor/plant lipid transfer protein/seed storage helical" evidence="1">
    <location>
        <begin position="16"/>
        <end position="79"/>
    </location>
</feature>
<protein>
    <recommendedName>
        <fullName evidence="1">Bifunctional inhibitor/plant lipid transfer protein/seed storage helical domain-containing protein</fullName>
    </recommendedName>
</protein>
<comment type="caution">
    <text evidence="2">The sequence shown here is derived from an EMBL/GenBank/DDBJ whole genome shotgun (WGS) entry which is preliminary data.</text>
</comment>
<sequence>MPKLNPVCAMVNIPNTVQLCYLSGNLVLSDECCNDLQSARTRKVTCLCDNIIAHPSNASFTQALFDAVHTVCDVLDKFACTGI</sequence>
<proteinExistence type="predicted"/>
<evidence type="ECO:0000313" key="3">
    <source>
        <dbReference type="Proteomes" id="UP000489600"/>
    </source>
</evidence>
<dbReference type="Proteomes" id="UP000489600">
    <property type="component" value="Unassembled WGS sequence"/>
</dbReference>
<accession>A0A565CEG0</accession>
<dbReference type="InterPro" id="IPR036312">
    <property type="entry name" value="Bifun_inhib/LTP/seed_sf"/>
</dbReference>
<evidence type="ECO:0000313" key="2">
    <source>
        <dbReference type="EMBL" id="VVB12043.1"/>
    </source>
</evidence>
<gene>
    <name evidence="2" type="ORF">ANE_LOCUS22487</name>
</gene>
<dbReference type="EMBL" id="CABITT030000007">
    <property type="protein sequence ID" value="VVB12043.1"/>
    <property type="molecule type" value="Genomic_DNA"/>
</dbReference>
<keyword evidence="3" id="KW-1185">Reference proteome</keyword>
<name>A0A565CEG0_9BRAS</name>
<dbReference type="AlphaFoldDB" id="A0A565CEG0"/>
<dbReference type="SUPFAM" id="SSF47699">
    <property type="entry name" value="Bifunctional inhibitor/lipid-transfer protein/seed storage 2S albumin"/>
    <property type="match status" value="1"/>
</dbReference>
<evidence type="ECO:0000259" key="1">
    <source>
        <dbReference type="Pfam" id="PF14368"/>
    </source>
</evidence>
<dbReference type="InterPro" id="IPR016140">
    <property type="entry name" value="Bifunc_inhib/LTP/seed_store"/>
</dbReference>
<reference evidence="2" key="1">
    <citation type="submission" date="2019-07" db="EMBL/GenBank/DDBJ databases">
        <authorList>
            <person name="Dittberner H."/>
        </authorList>
    </citation>
    <scope>NUCLEOTIDE SEQUENCE [LARGE SCALE GENOMIC DNA]</scope>
</reference>
<organism evidence="2 3">
    <name type="scientific">Arabis nemorensis</name>
    <dbReference type="NCBI Taxonomy" id="586526"/>
    <lineage>
        <taxon>Eukaryota</taxon>
        <taxon>Viridiplantae</taxon>
        <taxon>Streptophyta</taxon>
        <taxon>Embryophyta</taxon>
        <taxon>Tracheophyta</taxon>
        <taxon>Spermatophyta</taxon>
        <taxon>Magnoliopsida</taxon>
        <taxon>eudicotyledons</taxon>
        <taxon>Gunneridae</taxon>
        <taxon>Pentapetalae</taxon>
        <taxon>rosids</taxon>
        <taxon>malvids</taxon>
        <taxon>Brassicales</taxon>
        <taxon>Brassicaceae</taxon>
        <taxon>Arabideae</taxon>
        <taxon>Arabis</taxon>
    </lineage>
</organism>
<dbReference type="Pfam" id="PF14368">
    <property type="entry name" value="LTP_2"/>
    <property type="match status" value="1"/>
</dbReference>